<evidence type="ECO:0000313" key="2">
    <source>
        <dbReference type="Proteomes" id="UP000423525"/>
    </source>
</evidence>
<dbReference type="RefSeq" id="WP_155874406.1">
    <property type="nucleotide sequence ID" value="NZ_CP168248.1"/>
</dbReference>
<dbReference type="AlphaFoldDB" id="A0A6I8MIV3"/>
<dbReference type="KEGG" id="crf:FRC0190_02333"/>
<dbReference type="EMBL" id="LR738855">
    <property type="protein sequence ID" value="VZH86423.1"/>
    <property type="molecule type" value="Genomic_DNA"/>
</dbReference>
<protein>
    <submittedName>
        <fullName evidence="1">Uncharacterized protein</fullName>
    </submittedName>
</protein>
<reference evidence="1 2" key="1">
    <citation type="submission" date="2019-11" db="EMBL/GenBank/DDBJ databases">
        <authorList>
            <person name="Brisse S."/>
        </authorList>
    </citation>
    <scope>NUCLEOTIDE SEQUENCE [LARGE SCALE GENOMIC DNA]</scope>
    <source>
        <strain evidence="1">FRC0190</strain>
    </source>
</reference>
<organism evidence="1 2">
    <name type="scientific">Corynebacterium rouxii</name>
    <dbReference type="NCBI Taxonomy" id="2719119"/>
    <lineage>
        <taxon>Bacteria</taxon>
        <taxon>Bacillati</taxon>
        <taxon>Actinomycetota</taxon>
        <taxon>Actinomycetes</taxon>
        <taxon>Mycobacteriales</taxon>
        <taxon>Corynebacteriaceae</taxon>
        <taxon>Corynebacterium</taxon>
    </lineage>
</organism>
<accession>A0A6I8MIV3</accession>
<gene>
    <name evidence="1" type="ORF">FRC0190_02333</name>
</gene>
<sequence length="50" mass="5258">MIDINRYTTSREILNESGASDQGKTTPTVSSIVCAETISYTVTATASLGC</sequence>
<dbReference type="Proteomes" id="UP000423525">
    <property type="component" value="Chromosome"/>
</dbReference>
<name>A0A6I8MIV3_9CORY</name>
<proteinExistence type="predicted"/>
<evidence type="ECO:0000313" key="1">
    <source>
        <dbReference type="EMBL" id="VZH86423.1"/>
    </source>
</evidence>